<keyword evidence="1" id="KW-0805">Transcription regulation</keyword>
<dbReference type="PANTHER" id="PTHR43280">
    <property type="entry name" value="ARAC-FAMILY TRANSCRIPTIONAL REGULATOR"/>
    <property type="match status" value="1"/>
</dbReference>
<dbReference type="InterPro" id="IPR018062">
    <property type="entry name" value="HTH_AraC-typ_CS"/>
</dbReference>
<dbReference type="InterPro" id="IPR020449">
    <property type="entry name" value="Tscrpt_reg_AraC-type_HTH"/>
</dbReference>
<gene>
    <name evidence="5" type="ORF">OB236_11300</name>
</gene>
<evidence type="ECO:0000256" key="3">
    <source>
        <dbReference type="ARBA" id="ARBA00023163"/>
    </source>
</evidence>
<reference evidence="5 6" key="1">
    <citation type="submission" date="2022-09" db="EMBL/GenBank/DDBJ databases">
        <authorList>
            <person name="Han X.L."/>
            <person name="Wang Q."/>
            <person name="Lu T."/>
        </authorList>
    </citation>
    <scope>NUCLEOTIDE SEQUENCE [LARGE SCALE GENOMIC DNA]</scope>
    <source>
        <strain evidence="5 6">WQ 127069</strain>
    </source>
</reference>
<proteinExistence type="predicted"/>
<evidence type="ECO:0000256" key="2">
    <source>
        <dbReference type="ARBA" id="ARBA00023125"/>
    </source>
</evidence>
<feature type="domain" description="HTH araC/xylS-type" evidence="4">
    <location>
        <begin position="191"/>
        <end position="289"/>
    </location>
</feature>
<dbReference type="PROSITE" id="PS00041">
    <property type="entry name" value="HTH_ARAC_FAMILY_1"/>
    <property type="match status" value="1"/>
</dbReference>
<dbReference type="InterPro" id="IPR014710">
    <property type="entry name" value="RmlC-like_jellyroll"/>
</dbReference>
<dbReference type="Gene3D" id="1.10.10.60">
    <property type="entry name" value="Homeodomain-like"/>
    <property type="match status" value="2"/>
</dbReference>
<evidence type="ECO:0000256" key="1">
    <source>
        <dbReference type="ARBA" id="ARBA00023015"/>
    </source>
</evidence>
<dbReference type="InterPro" id="IPR018060">
    <property type="entry name" value="HTH_AraC"/>
</dbReference>
<name>A0ABT2UDJ6_9BACL</name>
<dbReference type="SMART" id="SM00342">
    <property type="entry name" value="HTH_ARAC"/>
    <property type="match status" value="1"/>
</dbReference>
<dbReference type="InterPro" id="IPR009057">
    <property type="entry name" value="Homeodomain-like_sf"/>
</dbReference>
<dbReference type="PRINTS" id="PR00032">
    <property type="entry name" value="HTHARAC"/>
</dbReference>
<evidence type="ECO:0000313" key="5">
    <source>
        <dbReference type="EMBL" id="MCU6792706.1"/>
    </source>
</evidence>
<dbReference type="InterPro" id="IPR003313">
    <property type="entry name" value="AraC-bd"/>
</dbReference>
<dbReference type="PANTHER" id="PTHR43280:SF2">
    <property type="entry name" value="HTH-TYPE TRANSCRIPTIONAL REGULATOR EXSA"/>
    <property type="match status" value="1"/>
</dbReference>
<keyword evidence="2" id="KW-0238">DNA-binding</keyword>
<keyword evidence="6" id="KW-1185">Reference proteome</keyword>
<evidence type="ECO:0000259" key="4">
    <source>
        <dbReference type="PROSITE" id="PS01124"/>
    </source>
</evidence>
<comment type="caution">
    <text evidence="5">The sequence shown here is derived from an EMBL/GenBank/DDBJ whole genome shotgun (WGS) entry which is preliminary data.</text>
</comment>
<sequence>MNEIYMHAARLPLIRDVGSTLTGNGWIHPDRVADYHVLIFVIEGEMQVFEAGKEYRIREGEVLFLKSGIHHWGENGTRPGTTTLWIHFYDNLGDPGQAEKTEPMNHQPMLMPTSTLYSPEQYDFSFVLPKMIKVKNAPFMNRKLKELYDLYNAPRHFHHLYLSMGALDIFLDLVRQSQENQMLNKSDTVVRRLVKYLDEHSHMEMDTDRIHNDFQLNYQYLSTLFKTKMGTSMFKYHERLRIHHAAELLKNTSMNISEVSDKMGYASPYYFSRVFKKVMGESPSEYIKNIYRM</sequence>
<evidence type="ECO:0000313" key="6">
    <source>
        <dbReference type="Proteomes" id="UP001652445"/>
    </source>
</evidence>
<dbReference type="Pfam" id="PF12833">
    <property type="entry name" value="HTH_18"/>
    <property type="match status" value="1"/>
</dbReference>
<dbReference type="RefSeq" id="WP_262684082.1">
    <property type="nucleotide sequence ID" value="NZ_JAOQIO010000034.1"/>
</dbReference>
<protein>
    <submittedName>
        <fullName evidence="5">Helix-turn-helix domain-containing protein</fullName>
    </submittedName>
</protein>
<dbReference type="Proteomes" id="UP001652445">
    <property type="component" value="Unassembled WGS sequence"/>
</dbReference>
<dbReference type="PROSITE" id="PS01124">
    <property type="entry name" value="HTH_ARAC_FAMILY_2"/>
    <property type="match status" value="1"/>
</dbReference>
<accession>A0ABT2UDJ6</accession>
<dbReference type="Gene3D" id="2.60.120.10">
    <property type="entry name" value="Jelly Rolls"/>
    <property type="match status" value="1"/>
</dbReference>
<keyword evidence="3" id="KW-0804">Transcription</keyword>
<dbReference type="SUPFAM" id="SSF51215">
    <property type="entry name" value="Regulatory protein AraC"/>
    <property type="match status" value="1"/>
</dbReference>
<dbReference type="SUPFAM" id="SSF46689">
    <property type="entry name" value="Homeodomain-like"/>
    <property type="match status" value="1"/>
</dbReference>
<dbReference type="EMBL" id="JAOQIO010000034">
    <property type="protein sequence ID" value="MCU6792706.1"/>
    <property type="molecule type" value="Genomic_DNA"/>
</dbReference>
<dbReference type="Pfam" id="PF02311">
    <property type="entry name" value="AraC_binding"/>
    <property type="match status" value="1"/>
</dbReference>
<organism evidence="5 6">
    <name type="scientific">Paenibacillus baimaensis</name>
    <dbReference type="NCBI Taxonomy" id="2982185"/>
    <lineage>
        <taxon>Bacteria</taxon>
        <taxon>Bacillati</taxon>
        <taxon>Bacillota</taxon>
        <taxon>Bacilli</taxon>
        <taxon>Bacillales</taxon>
        <taxon>Paenibacillaceae</taxon>
        <taxon>Paenibacillus</taxon>
    </lineage>
</organism>
<dbReference type="InterPro" id="IPR037923">
    <property type="entry name" value="HTH-like"/>
</dbReference>